<dbReference type="GeneID" id="917796"/>
<organismHost>
    <name type="scientific">Chlorella</name>
    <dbReference type="NCBI Taxonomy" id="3071"/>
</organismHost>
<name>Q84672_PBCV1</name>
<reference evidence="1 2" key="1">
    <citation type="journal article" date="1995" name="Virology">
        <title>Analysis of 45 kb of DNA located at the left end of the chlorella virus PBCV-1 genome.</title>
        <authorList>
            <person name="Lu Z."/>
            <person name="Li Y."/>
            <person name="Zhang Y."/>
            <person name="Kutish G.F."/>
            <person name="Rock D.L."/>
            <person name="Van Etten J.L."/>
        </authorList>
    </citation>
    <scope>NUCLEOTIDE SEQUENCE [LARGE SCALE GENOMIC DNA]</scope>
</reference>
<proteinExistence type="predicted"/>
<reference evidence="1 2" key="3">
    <citation type="journal article" date="1996" name="Virology">
        <title>Analysis of 94 kb of the chlorella virus PBCV-1 330-kb genome: map positions 88 to 182.</title>
        <authorList>
            <person name="Lu Z."/>
            <person name="Li Y."/>
            <person name="Que Q."/>
            <person name="Kutish G.F."/>
            <person name="Rock D.L."/>
            <person name="Van Etten J.L."/>
        </authorList>
    </citation>
    <scope>NUCLEOTIDE SEQUENCE [LARGE SCALE GENOMIC DNA]</scope>
</reference>
<protein>
    <submittedName>
        <fullName evidence="1">Uncharacterized protein</fullName>
    </submittedName>
</protein>
<reference evidence="1 2" key="7">
    <citation type="journal article" date="2000" name="Virology">
        <title>Characterization of a beta-1,3-glucanase encoded by chlorella virus PBCV-1.</title>
        <authorList>
            <person name="Sun L."/>
            <person name="Gurnon J.R."/>
            <person name="Adams B.J."/>
            <person name="Graves M.V."/>
            <person name="Van Etten J.L."/>
        </authorList>
    </citation>
    <scope>NUCLEOTIDE SEQUENCE [LARGE SCALE GENOMIC DNA]</scope>
</reference>
<sequence>MGEMCSVSTVPETIISSLYSSEFSLSGSFSVVPSGEVSPGSCSSLSISKGSSGLTSDSSGFFSYTSSILFSFSSGDSDIIEILSISFSSIIGSSSGLSMFILPK</sequence>
<evidence type="ECO:0000313" key="2">
    <source>
        <dbReference type="Proteomes" id="UP000000862"/>
    </source>
</evidence>
<dbReference type="Proteomes" id="UP000000862">
    <property type="component" value="Segment"/>
</dbReference>
<reference evidence="1 2" key="2">
    <citation type="journal article" date="1995" name="Virology">
        <title>Analysis of 43 kb of the Chlorella virus PBCV-1 330-kb genome: map positions 45 to 88.</title>
        <authorList>
            <person name="Li Y."/>
            <person name="Lu Z."/>
            <person name="Burbank D.E."/>
            <person name="Kutish G.F."/>
            <person name="Rock D.L."/>
            <person name="Van Etten J.L."/>
        </authorList>
    </citation>
    <scope>NUCLEOTIDE SEQUENCE [LARGE SCALE GENOMIC DNA]</scope>
</reference>
<organism evidence="1 2">
    <name type="scientific">Paramecium bursaria Chlorella virus 1</name>
    <name type="common">PBCV-1</name>
    <dbReference type="NCBI Taxonomy" id="10506"/>
    <lineage>
        <taxon>Viruses</taxon>
        <taxon>Varidnaviria</taxon>
        <taxon>Bamfordvirae</taxon>
        <taxon>Nucleocytoviricota</taxon>
        <taxon>Megaviricetes</taxon>
        <taxon>Algavirales</taxon>
        <taxon>Phycodnaviridae</taxon>
        <taxon>Chlorovirus</taxon>
        <taxon>Chlorovirus vanettense</taxon>
    </lineage>
</organism>
<reference evidence="1 2" key="6">
    <citation type="journal article" date="1999" name="Virology">
        <title>Chlorella virus PBCV-1 encodes a functional homospermidine synthase.</title>
        <authorList>
            <person name="Kaiser A."/>
            <person name="Vollmert M."/>
            <person name="Tholl D."/>
            <person name="Graves M.V."/>
            <person name="Gurnon J.R."/>
            <person name="Xing W."/>
            <person name="Lisec A.D."/>
            <person name="Nickerson K.W."/>
            <person name="Van Etten J.L."/>
        </authorList>
    </citation>
    <scope>NUCLEOTIDE SEQUENCE [LARGE SCALE GENOMIC DNA]</scope>
</reference>
<reference evidence="1 2" key="4">
    <citation type="journal article" date="1996" name="Virology">
        <title>Analysis of 76 kb of the chlorella virus PBCV-1 330-kb genome: map positions 182 to 258.</title>
        <authorList>
            <person name="Kutish G.F."/>
            <person name="Li Y."/>
            <person name="Lu Z."/>
            <person name="Furuta M."/>
            <person name="Rock D.L."/>
            <person name="Van Etten J.L."/>
        </authorList>
    </citation>
    <scope>NUCLEOTIDE SEQUENCE [LARGE SCALE GENOMIC DNA]</scope>
</reference>
<reference evidence="1 2" key="8">
    <citation type="journal article" date="2010" name="J. Virol.">
        <title>Microarray analysis of Paramecium bursaria chlorella virus 1 transcription.</title>
        <authorList>
            <person name="Yanai-Balser G.M."/>
            <person name="Duncan G.A."/>
            <person name="Eudy J.D."/>
            <person name="Wang D."/>
            <person name="Li X."/>
            <person name="Agarkova I.V."/>
            <person name="Dunigan D.D."/>
            <person name="Van Etten J.L."/>
        </authorList>
    </citation>
    <scope>NUCLEOTIDE SEQUENCE [LARGE SCALE GENOMIC DNA]</scope>
</reference>
<dbReference type="RefSeq" id="NP_048715.2">
    <property type="nucleotide sequence ID" value="NC_000852.5"/>
</dbReference>
<gene>
    <name evidence="1" type="primary">a358R</name>
</gene>
<dbReference type="EMBL" id="JF411744">
    <property type="protein sequence ID" value="AAC96726.2"/>
    <property type="molecule type" value="Genomic_DNA"/>
</dbReference>
<evidence type="ECO:0000313" key="1">
    <source>
        <dbReference type="EMBL" id="AAC96726.2"/>
    </source>
</evidence>
<dbReference type="KEGG" id="vg:917796"/>
<accession>Q84672</accession>
<keyword evidence="2" id="KW-1185">Reference proteome</keyword>
<reference evidence="1 2" key="5">
    <citation type="journal article" date="1997" name="Virology">
        <title>Analysis of 74 kb of DNA located at the right end of the 330-kb chlorella virus PBCV-1 genome.</title>
        <authorList>
            <person name="Li Y."/>
            <person name="Lu Z."/>
            <person name="Sun L."/>
            <person name="Ropp S."/>
            <person name="Kutish G.F."/>
            <person name="Rock D.L."/>
            <person name="Van Etten J.L."/>
        </authorList>
    </citation>
    <scope>NUCLEOTIDE SEQUENCE [LARGE SCALE GENOMIC DNA]</scope>
</reference>